<accession>A0A2U7UCQ0</accession>
<feature type="compositionally biased region" description="Low complexity" evidence="1">
    <location>
        <begin position="183"/>
        <end position="193"/>
    </location>
</feature>
<organism evidence="2">
    <name type="scientific">Pandoravirus neocaledonia</name>
    <dbReference type="NCBI Taxonomy" id="2107708"/>
    <lineage>
        <taxon>Viruses</taxon>
        <taxon>Pandoravirus</taxon>
    </lineage>
</organism>
<proteinExistence type="predicted"/>
<feature type="region of interest" description="Disordered" evidence="1">
    <location>
        <begin position="123"/>
        <end position="155"/>
    </location>
</feature>
<dbReference type="PANTHER" id="PTHR46586:SF3">
    <property type="entry name" value="ANKYRIN REPEAT-CONTAINING PROTEIN"/>
    <property type="match status" value="1"/>
</dbReference>
<evidence type="ECO:0000256" key="1">
    <source>
        <dbReference type="SAM" id="MobiDB-lite"/>
    </source>
</evidence>
<sequence length="597" mass="64045">MQTKEHEKDEQERYCRQDSLQHMPAEIVSLICSHVRRMRDMVALAMTASRLVTEPLFVHAGRLLDPSQMSRVIAAGAPLAAVDYLFNRWRTPLAVHHLTDAAEGGRLDVIGWLFERLTGRSDMEKNVQDENDDDFSDSDSSEDGGHRLPSATACGAGFGHSRKTWGARTAHVRKAKHAGNVYDSCSDSDTSTDSCDDSSSSDDNSGSDRETRAKPRAAALATRPGQMRKRALPIARKCVTAAIQDVLMCAVRRGHAPIMQWALDRRIAGHMWQHAEVDLERFKVEAASRGNVAALAMIHRHHPVPSIKVAAAALQADQMDIVEWIEGKKILCLPKMTPSLVGDLIADGRHPRFVRWAASRGHKADPMALVPLADRDNVDTLALVHDTGVCACTVEIVRAAARAGSLGVLKWAAGDDHTAPRVGAAWRPTDVAMLAATHRQREVIAWLHTRSDGRRALTAGVARAALAAGCVDVAAQIRPLGTWDAVEAAVASCDSNVVRVVVDAGGVCSPAAFASALRHGNAQVLAFLCERGGIAFLESALASLAGIECAPACIEWVTSNPSTSHLCVAEAFAVILSKGEIDTEGVCRCAGCAGLVP</sequence>
<dbReference type="GeneID" id="36842926"/>
<dbReference type="RefSeq" id="YP_009482216.1">
    <property type="nucleotide sequence ID" value="NC_037666.1"/>
</dbReference>
<dbReference type="InterPro" id="IPR052050">
    <property type="entry name" value="SecEffector_AnkRepeat"/>
</dbReference>
<name>A0A2U7UCQ0_9VIRU</name>
<feature type="region of interest" description="Disordered" evidence="1">
    <location>
        <begin position="181"/>
        <end position="225"/>
    </location>
</feature>
<dbReference type="PANTHER" id="PTHR46586">
    <property type="entry name" value="ANKYRIN REPEAT-CONTAINING PROTEIN"/>
    <property type="match status" value="1"/>
</dbReference>
<dbReference type="EMBL" id="MG011690">
    <property type="protein sequence ID" value="AVK76213.1"/>
    <property type="molecule type" value="Genomic_DNA"/>
</dbReference>
<gene>
    <name evidence="2" type="ORF">pneo_cds_606</name>
</gene>
<dbReference type="Proteomes" id="UP000249287">
    <property type="component" value="Segment"/>
</dbReference>
<dbReference type="KEGG" id="vg:36842926"/>
<evidence type="ECO:0000313" key="2">
    <source>
        <dbReference type="EMBL" id="AVK76213.1"/>
    </source>
</evidence>
<feature type="compositionally biased region" description="Acidic residues" evidence="1">
    <location>
        <begin position="129"/>
        <end position="142"/>
    </location>
</feature>
<reference evidence="2" key="1">
    <citation type="journal article" date="2018" name="Nat. Commun.">
        <title>Diversity and evolution of the emerging Pandoraviridae family.</title>
        <authorList>
            <person name="Legendre M."/>
            <person name="Fabre E."/>
            <person name="Poirot O."/>
            <person name="Jeudy S."/>
            <person name="Lartigue A."/>
            <person name="Alempic J.M."/>
            <person name="Beucher L."/>
            <person name="Philippe N."/>
            <person name="Bertaux L."/>
            <person name="Christo-Foroux E."/>
            <person name="Labadie K."/>
            <person name="Coute Y."/>
            <person name="Abergel C."/>
            <person name="Claverie J.M."/>
        </authorList>
    </citation>
    <scope>NUCLEOTIDE SEQUENCE [LARGE SCALE GENOMIC DNA]</scope>
    <source>
        <strain evidence="2">Neocaledonia</strain>
    </source>
</reference>
<protein>
    <recommendedName>
        <fullName evidence="3">Ankyrin repeat domain containing protein</fullName>
    </recommendedName>
</protein>
<evidence type="ECO:0008006" key="3">
    <source>
        <dbReference type="Google" id="ProtNLM"/>
    </source>
</evidence>